<dbReference type="EMBL" id="UPSH01000001">
    <property type="protein sequence ID" value="VBB18613.1"/>
    <property type="molecule type" value="Genomic_DNA"/>
</dbReference>
<name>A0A5K0UAV3_9VIRU</name>
<protein>
    <submittedName>
        <fullName evidence="2">Uncharacterized protein</fullName>
    </submittedName>
</protein>
<organism evidence="2 3">
    <name type="scientific">Yasminevirus sp. GU-2018</name>
    <dbReference type="NCBI Taxonomy" id="2420051"/>
    <lineage>
        <taxon>Viruses</taxon>
        <taxon>Varidnaviria</taxon>
        <taxon>Bamfordvirae</taxon>
        <taxon>Nucleocytoviricota</taxon>
        <taxon>Megaviricetes</taxon>
        <taxon>Imitervirales</taxon>
        <taxon>Mimiviridae</taxon>
        <taxon>Klosneuvirinae</taxon>
        <taxon>Yasminevirus</taxon>
        <taxon>Yasminevirus saudimassiliense</taxon>
    </lineage>
</organism>
<gene>
    <name evidence="2" type="ORF">YASMINEVIRUS_1076</name>
</gene>
<feature type="compositionally biased region" description="Polar residues" evidence="1">
    <location>
        <begin position="60"/>
        <end position="73"/>
    </location>
</feature>
<accession>A0A5K0UAV3</accession>
<evidence type="ECO:0000313" key="2">
    <source>
        <dbReference type="EMBL" id="VBB18613.1"/>
    </source>
</evidence>
<evidence type="ECO:0000256" key="1">
    <source>
        <dbReference type="SAM" id="MobiDB-lite"/>
    </source>
</evidence>
<keyword evidence="3" id="KW-1185">Reference proteome</keyword>
<evidence type="ECO:0000313" key="3">
    <source>
        <dbReference type="Proteomes" id="UP000594342"/>
    </source>
</evidence>
<feature type="compositionally biased region" description="Basic and acidic residues" evidence="1">
    <location>
        <begin position="43"/>
        <end position="58"/>
    </location>
</feature>
<feature type="region of interest" description="Disordered" evidence="1">
    <location>
        <begin position="23"/>
        <end position="129"/>
    </location>
</feature>
<reference evidence="2 3" key="1">
    <citation type="submission" date="2018-10" db="EMBL/GenBank/DDBJ databases">
        <authorList>
            <consortium name="IHU Genomes"/>
        </authorList>
    </citation>
    <scope>NUCLEOTIDE SEQUENCE [LARGE SCALE GENOMIC DNA]</scope>
    <source>
        <strain evidence="2 3">A1</strain>
    </source>
</reference>
<comment type="caution">
    <text evidence="2">The sequence shown here is derived from an EMBL/GenBank/DDBJ whole genome shotgun (WGS) entry which is preliminary data.</text>
</comment>
<dbReference type="Proteomes" id="UP000594342">
    <property type="component" value="Unassembled WGS sequence"/>
</dbReference>
<feature type="compositionally biased region" description="Basic and acidic residues" evidence="1">
    <location>
        <begin position="82"/>
        <end position="92"/>
    </location>
</feature>
<proteinExistence type="predicted"/>
<sequence length="156" mass="16992">MSLAGQKNVIKKQIGGGLSSSRLYCGCSGVPPTPNPSDQSQNIDKKGYIPKCDCDRKSIFGSSTPDGVNSMTGGKSKKNKSVTKENIDDHLYPETGDSPFSEMQSSESEKDKDDEGDNQKGGGRLDDIGNKLVGKTIHELFYMRSKNDYANLKDFE</sequence>